<dbReference type="OrthoDB" id="9805307at2"/>
<keyword evidence="2" id="KW-0479">Metal-binding</keyword>
<dbReference type="GO" id="GO:0016853">
    <property type="term" value="F:isomerase activity"/>
    <property type="evidence" value="ECO:0007669"/>
    <property type="project" value="UniProtKB-ARBA"/>
</dbReference>
<dbReference type="AlphaFoldDB" id="A0A133ZVB8"/>
<dbReference type="GO" id="GO:0019752">
    <property type="term" value="P:carboxylic acid metabolic process"/>
    <property type="evidence" value="ECO:0007669"/>
    <property type="project" value="UniProtKB-ARBA"/>
</dbReference>
<dbReference type="InterPro" id="IPR036663">
    <property type="entry name" value="Fumarylacetoacetase_C_sf"/>
</dbReference>
<dbReference type="PATRIC" id="fig|1379.3.peg.1181"/>
<evidence type="ECO:0000313" key="4">
    <source>
        <dbReference type="EMBL" id="KXB59383.1"/>
    </source>
</evidence>
<dbReference type="PANTHER" id="PTHR11820:SF7">
    <property type="entry name" value="ACYLPYRUVASE FAHD1, MITOCHONDRIAL"/>
    <property type="match status" value="1"/>
</dbReference>
<name>A0A133ZVB8_9BACL</name>
<protein>
    <submittedName>
        <fullName evidence="4">FAH family protein</fullName>
    </submittedName>
</protein>
<dbReference type="EMBL" id="LSDC01000076">
    <property type="protein sequence ID" value="KXB59383.1"/>
    <property type="molecule type" value="Genomic_DNA"/>
</dbReference>
<evidence type="ECO:0000259" key="3">
    <source>
        <dbReference type="Pfam" id="PF01557"/>
    </source>
</evidence>
<dbReference type="SUPFAM" id="SSF56529">
    <property type="entry name" value="FAH"/>
    <property type="match status" value="1"/>
</dbReference>
<reference evidence="5" key="1">
    <citation type="submission" date="2016-01" db="EMBL/GenBank/DDBJ databases">
        <authorList>
            <person name="Mitreva M."/>
            <person name="Pepin K.H."/>
            <person name="Mihindukulasuriya K.A."/>
            <person name="Fulton R."/>
            <person name="Fronick C."/>
            <person name="O'Laughlin M."/>
            <person name="Miner T."/>
            <person name="Herter B."/>
            <person name="Rosa B.A."/>
            <person name="Cordes M."/>
            <person name="Tomlinson C."/>
            <person name="Wollam A."/>
            <person name="Palsikar V.B."/>
            <person name="Mardis E.R."/>
            <person name="Wilson R.K."/>
        </authorList>
    </citation>
    <scope>NUCLEOTIDE SEQUENCE [LARGE SCALE GENOMIC DNA]</scope>
    <source>
        <strain evidence="5">DNF01167</strain>
    </source>
</reference>
<dbReference type="InterPro" id="IPR011234">
    <property type="entry name" value="Fumarylacetoacetase-like_C"/>
</dbReference>
<dbReference type="FunFam" id="3.90.850.10:FF:000002">
    <property type="entry name" value="2-hydroxyhepta-2,4-diene-1,7-dioate isomerase"/>
    <property type="match status" value="1"/>
</dbReference>
<dbReference type="Pfam" id="PF01557">
    <property type="entry name" value="FAA_hydrolase"/>
    <property type="match status" value="1"/>
</dbReference>
<dbReference type="PANTHER" id="PTHR11820">
    <property type="entry name" value="ACYLPYRUVASE"/>
    <property type="match status" value="1"/>
</dbReference>
<evidence type="ECO:0000256" key="1">
    <source>
        <dbReference type="ARBA" id="ARBA00010211"/>
    </source>
</evidence>
<comment type="similarity">
    <text evidence="1">Belongs to the FAH family.</text>
</comment>
<evidence type="ECO:0000256" key="2">
    <source>
        <dbReference type="ARBA" id="ARBA00022723"/>
    </source>
</evidence>
<organism evidence="4 5">
    <name type="scientific">Gemella haemolysans</name>
    <dbReference type="NCBI Taxonomy" id="1379"/>
    <lineage>
        <taxon>Bacteria</taxon>
        <taxon>Bacillati</taxon>
        <taxon>Bacillota</taxon>
        <taxon>Bacilli</taxon>
        <taxon>Bacillales</taxon>
        <taxon>Gemellaceae</taxon>
        <taxon>Gemella</taxon>
    </lineage>
</organism>
<dbReference type="GO" id="GO:0018773">
    <property type="term" value="F:acetylpyruvate hydrolase activity"/>
    <property type="evidence" value="ECO:0007669"/>
    <property type="project" value="TreeGrafter"/>
</dbReference>
<dbReference type="GO" id="GO:0046872">
    <property type="term" value="F:metal ion binding"/>
    <property type="evidence" value="ECO:0007669"/>
    <property type="project" value="UniProtKB-KW"/>
</dbReference>
<comment type="caution">
    <text evidence="4">The sequence shown here is derived from an EMBL/GenBank/DDBJ whole genome shotgun (WGS) entry which is preliminary data.</text>
</comment>
<dbReference type="RefSeq" id="WP_060914330.1">
    <property type="nucleotide sequence ID" value="NZ_JAGZGJ010000004.1"/>
</dbReference>
<accession>A0A133ZVB8</accession>
<dbReference type="Gene3D" id="3.90.850.10">
    <property type="entry name" value="Fumarylacetoacetase-like, C-terminal domain"/>
    <property type="match status" value="1"/>
</dbReference>
<evidence type="ECO:0000313" key="5">
    <source>
        <dbReference type="Proteomes" id="UP000070355"/>
    </source>
</evidence>
<proteinExistence type="inferred from homology"/>
<gene>
    <name evidence="4" type="ORF">HMPREF3186_01201</name>
</gene>
<dbReference type="Proteomes" id="UP000070355">
    <property type="component" value="Unassembled WGS sequence"/>
</dbReference>
<feature type="domain" description="Fumarylacetoacetase-like C-terminal" evidence="3">
    <location>
        <begin position="95"/>
        <end position="301"/>
    </location>
</feature>
<dbReference type="STRING" id="1379.HMPREF3186_01201"/>
<sequence length="305" mass="33633">MKFLSFSYNDKELYGVKVKREESAWDLIKVLEDFDNNETIPQSLREAIEIYGVSFIEKVRKVLKLVEESSNADNYKVPFDKIIWRSPITRTPKNILCVGHNYEAHVNELGDELAKTPKDVLIFTKATTALAGNNEVVPSHKDITDSLDFGGELAVVIAKPGKNILKPLVLDYIFGYTILNDITATDLQYKHGQFFLGKSLEKSAPVGPYLVTKDEVSSPESMSIVTKVNGEIKQNAMTSEMLFRIDDVLAEISKVVPLEAGDIIATGTPAGVGSAQKPPRFLQPGDEIKITVEGIGTLTTVIGDK</sequence>